<gene>
    <name evidence="2" type="ORF">OBRU01_11558</name>
</gene>
<name>A0A0L7LBU4_OPEBR</name>
<evidence type="ECO:0000256" key="1">
    <source>
        <dbReference type="SAM" id="SignalP"/>
    </source>
</evidence>
<sequence length="68" mass="7691">MLIEIYLFSANFTLLQLGASMAWMSPVMVKLRDVNQTVLPHPLTHDQMSWILSISAIVDLFGLHNHAI</sequence>
<proteinExistence type="predicted"/>
<feature type="chain" id="PRO_5005573151" evidence="1">
    <location>
        <begin position="21"/>
        <end position="68"/>
    </location>
</feature>
<dbReference type="Proteomes" id="UP000037510">
    <property type="component" value="Unassembled WGS sequence"/>
</dbReference>
<feature type="signal peptide" evidence="1">
    <location>
        <begin position="1"/>
        <end position="20"/>
    </location>
</feature>
<evidence type="ECO:0000313" key="2">
    <source>
        <dbReference type="EMBL" id="KOB72972.1"/>
    </source>
</evidence>
<reference evidence="2 3" key="1">
    <citation type="journal article" date="2015" name="Genome Biol. Evol.">
        <title>The genome of winter moth (Operophtera brumata) provides a genomic perspective on sexual dimorphism and phenology.</title>
        <authorList>
            <person name="Derks M.F."/>
            <person name="Smit S."/>
            <person name="Salis L."/>
            <person name="Schijlen E."/>
            <person name="Bossers A."/>
            <person name="Mateman C."/>
            <person name="Pijl A.S."/>
            <person name="de Ridder D."/>
            <person name="Groenen M.A."/>
            <person name="Visser M.E."/>
            <person name="Megens H.J."/>
        </authorList>
    </citation>
    <scope>NUCLEOTIDE SEQUENCE [LARGE SCALE GENOMIC DNA]</scope>
    <source>
        <strain evidence="2">WM2013NL</strain>
        <tissue evidence="2">Head and thorax</tissue>
    </source>
</reference>
<dbReference type="EMBL" id="JTDY01001756">
    <property type="protein sequence ID" value="KOB72972.1"/>
    <property type="molecule type" value="Genomic_DNA"/>
</dbReference>
<protein>
    <submittedName>
        <fullName evidence="2">Facilitated trehalose transporter Tret1-1</fullName>
    </submittedName>
</protein>
<organism evidence="2 3">
    <name type="scientific">Operophtera brumata</name>
    <name type="common">Winter moth</name>
    <name type="synonym">Phalaena brumata</name>
    <dbReference type="NCBI Taxonomy" id="104452"/>
    <lineage>
        <taxon>Eukaryota</taxon>
        <taxon>Metazoa</taxon>
        <taxon>Ecdysozoa</taxon>
        <taxon>Arthropoda</taxon>
        <taxon>Hexapoda</taxon>
        <taxon>Insecta</taxon>
        <taxon>Pterygota</taxon>
        <taxon>Neoptera</taxon>
        <taxon>Endopterygota</taxon>
        <taxon>Lepidoptera</taxon>
        <taxon>Glossata</taxon>
        <taxon>Ditrysia</taxon>
        <taxon>Geometroidea</taxon>
        <taxon>Geometridae</taxon>
        <taxon>Larentiinae</taxon>
        <taxon>Operophtera</taxon>
    </lineage>
</organism>
<dbReference type="AlphaFoldDB" id="A0A0L7LBU4"/>
<evidence type="ECO:0000313" key="3">
    <source>
        <dbReference type="Proteomes" id="UP000037510"/>
    </source>
</evidence>
<accession>A0A0L7LBU4</accession>
<keyword evidence="1" id="KW-0732">Signal</keyword>
<keyword evidence="3" id="KW-1185">Reference proteome</keyword>
<comment type="caution">
    <text evidence="2">The sequence shown here is derived from an EMBL/GenBank/DDBJ whole genome shotgun (WGS) entry which is preliminary data.</text>
</comment>